<dbReference type="Pfam" id="PF00160">
    <property type="entry name" value="Pro_isomerase"/>
    <property type="match status" value="1"/>
</dbReference>
<feature type="chain" id="PRO_5022257102" description="Peptidyl-prolyl cis-trans isomerase" evidence="4">
    <location>
        <begin position="22"/>
        <end position="187"/>
    </location>
</feature>
<dbReference type="GO" id="GO:0006457">
    <property type="term" value="P:protein folding"/>
    <property type="evidence" value="ECO:0007669"/>
    <property type="project" value="InterPro"/>
</dbReference>
<protein>
    <recommendedName>
        <fullName evidence="4">Peptidyl-prolyl cis-trans isomerase</fullName>
        <shortName evidence="4">PPIase</shortName>
        <ecNumber evidence="4">5.2.1.8</ecNumber>
    </recommendedName>
</protein>
<dbReference type="SUPFAM" id="SSF50891">
    <property type="entry name" value="Cyclophilin-like"/>
    <property type="match status" value="1"/>
</dbReference>
<evidence type="ECO:0000313" key="7">
    <source>
        <dbReference type="Proteomes" id="UP000315400"/>
    </source>
</evidence>
<evidence type="ECO:0000256" key="1">
    <source>
        <dbReference type="ARBA" id="ARBA00007365"/>
    </source>
</evidence>
<evidence type="ECO:0000313" key="6">
    <source>
        <dbReference type="EMBL" id="TQF00220.1"/>
    </source>
</evidence>
<dbReference type="AlphaFoldDB" id="A0A540VTZ1"/>
<accession>A0A540VTZ1</accession>
<comment type="function">
    <text evidence="4">PPIases accelerate the folding of proteins. It catalyzes the cis-trans isomerization of proline imidic peptide bonds in oligopeptides.</text>
</comment>
<comment type="similarity">
    <text evidence="1 4">Belongs to the cyclophilin-type PPIase family.</text>
</comment>
<dbReference type="CDD" id="cd01920">
    <property type="entry name" value="cyclophilin_EcCYP_like"/>
    <property type="match status" value="1"/>
</dbReference>
<dbReference type="InterPro" id="IPR020892">
    <property type="entry name" value="Cyclophilin-type_PPIase_CS"/>
</dbReference>
<gene>
    <name evidence="6" type="ORF">FKY71_04430</name>
</gene>
<reference evidence="6 7" key="1">
    <citation type="submission" date="2019-06" db="EMBL/GenBank/DDBJ databases">
        <title>Metagenome assembled Genome of Spiribacter salinus SL48-SHIP from the microbial mat of Salt Lake 48 (Novosibirsk region, Russia).</title>
        <authorList>
            <person name="Shipova A."/>
            <person name="Rozanov A.S."/>
            <person name="Bryanskaya A.V."/>
            <person name="Peltek S.E."/>
        </authorList>
    </citation>
    <scope>NUCLEOTIDE SEQUENCE [LARGE SCALE GENOMIC DNA]</scope>
    <source>
        <strain evidence="6">SL48-SHIP-2</strain>
    </source>
</reference>
<evidence type="ECO:0000256" key="2">
    <source>
        <dbReference type="ARBA" id="ARBA00023110"/>
    </source>
</evidence>
<dbReference type="GO" id="GO:0003755">
    <property type="term" value="F:peptidyl-prolyl cis-trans isomerase activity"/>
    <property type="evidence" value="ECO:0007669"/>
    <property type="project" value="UniProtKB-UniRule"/>
</dbReference>
<dbReference type="PROSITE" id="PS00170">
    <property type="entry name" value="CSA_PPIASE_1"/>
    <property type="match status" value="1"/>
</dbReference>
<dbReference type="PANTHER" id="PTHR43246">
    <property type="entry name" value="PEPTIDYL-PROLYL CIS-TRANS ISOMERASE CYP38, CHLOROPLASTIC"/>
    <property type="match status" value="1"/>
</dbReference>
<dbReference type="STRING" id="1260251.SPISAL_03345"/>
<dbReference type="InterPro" id="IPR044665">
    <property type="entry name" value="E_coli_cyclophilin_A-like"/>
</dbReference>
<organism evidence="6 7">
    <name type="scientific">Spiribacter salinus</name>
    <dbReference type="NCBI Taxonomy" id="1335746"/>
    <lineage>
        <taxon>Bacteria</taxon>
        <taxon>Pseudomonadati</taxon>
        <taxon>Pseudomonadota</taxon>
        <taxon>Gammaproteobacteria</taxon>
        <taxon>Chromatiales</taxon>
        <taxon>Ectothiorhodospiraceae</taxon>
        <taxon>Spiribacter</taxon>
    </lineage>
</organism>
<feature type="signal peptide" evidence="4">
    <location>
        <begin position="1"/>
        <end position="21"/>
    </location>
</feature>
<name>A0A540VTZ1_9GAMM</name>
<dbReference type="EC" id="5.2.1.8" evidence="4"/>
<evidence type="ECO:0000256" key="4">
    <source>
        <dbReference type="RuleBase" id="RU363019"/>
    </source>
</evidence>
<evidence type="ECO:0000256" key="3">
    <source>
        <dbReference type="ARBA" id="ARBA00023235"/>
    </source>
</evidence>
<evidence type="ECO:0000259" key="5">
    <source>
        <dbReference type="PROSITE" id="PS50072"/>
    </source>
</evidence>
<comment type="caution">
    <text evidence="6">The sequence shown here is derived from an EMBL/GenBank/DDBJ whole genome shotgun (WGS) entry which is preliminary data.</text>
</comment>
<keyword evidence="3 4" id="KW-0413">Isomerase</keyword>
<keyword evidence="2 4" id="KW-0697">Rotamase</keyword>
<comment type="catalytic activity">
    <reaction evidence="4">
        <text>[protein]-peptidylproline (omega=180) = [protein]-peptidylproline (omega=0)</text>
        <dbReference type="Rhea" id="RHEA:16237"/>
        <dbReference type="Rhea" id="RHEA-COMP:10747"/>
        <dbReference type="Rhea" id="RHEA-COMP:10748"/>
        <dbReference type="ChEBI" id="CHEBI:83833"/>
        <dbReference type="ChEBI" id="CHEBI:83834"/>
        <dbReference type="EC" id="5.2.1.8"/>
    </reaction>
</comment>
<dbReference type="PRINTS" id="PR00153">
    <property type="entry name" value="CSAPPISMRASE"/>
</dbReference>
<dbReference type="Proteomes" id="UP000315400">
    <property type="component" value="Unassembled WGS sequence"/>
</dbReference>
<dbReference type="Gene3D" id="2.40.100.10">
    <property type="entry name" value="Cyclophilin-like"/>
    <property type="match status" value="1"/>
</dbReference>
<sequence>MKLLPLGFALATAVGAGVANAENPRVVFETTAGDIQLELYADDAPVSVENFLAYVDDGFYDGTIFHRVIPGFVIQGGGFDEEMTRQDTRDPIVNEADNGLKNERGTLSMARTQARDSATSQFFVNLADNPFLDHGERDFGYAVFARVVEGMAVVDEIAAGETARRNGMADVPVEPVRVERARRLSGD</sequence>
<keyword evidence="4" id="KW-0732">Signal</keyword>
<dbReference type="InterPro" id="IPR002130">
    <property type="entry name" value="Cyclophilin-type_PPIase_dom"/>
</dbReference>
<dbReference type="RefSeq" id="WP_016353070.1">
    <property type="nucleotide sequence ID" value="NZ_MBFX01000002.1"/>
</dbReference>
<proteinExistence type="inferred from homology"/>
<dbReference type="InterPro" id="IPR029000">
    <property type="entry name" value="Cyclophilin-like_dom_sf"/>
</dbReference>
<feature type="domain" description="PPIase cyclophilin-type" evidence="5">
    <location>
        <begin position="27"/>
        <end position="183"/>
    </location>
</feature>
<dbReference type="PROSITE" id="PS50072">
    <property type="entry name" value="CSA_PPIASE_2"/>
    <property type="match status" value="1"/>
</dbReference>
<dbReference type="EMBL" id="VIFK01000019">
    <property type="protein sequence ID" value="TQF00220.1"/>
    <property type="molecule type" value="Genomic_DNA"/>
</dbReference>